<dbReference type="Gene3D" id="3.40.50.10190">
    <property type="entry name" value="BRCT domain"/>
    <property type="match status" value="1"/>
</dbReference>
<dbReference type="InterPro" id="IPR001841">
    <property type="entry name" value="Znf_RING"/>
</dbReference>
<dbReference type="AlphaFoldDB" id="A0A8B7TII9"/>
<dbReference type="SUPFAM" id="SSF52113">
    <property type="entry name" value="BRCT domain"/>
    <property type="match status" value="1"/>
</dbReference>
<dbReference type="RefSeq" id="XP_020007368.1">
    <property type="nucleotide sequence ID" value="XM_020151779.1"/>
</dbReference>
<accession>A0A8B7TII9</accession>
<evidence type="ECO:0000256" key="2">
    <source>
        <dbReference type="ARBA" id="ARBA00022737"/>
    </source>
</evidence>
<dbReference type="OrthoDB" id="2384350at2759"/>
<dbReference type="InterPro" id="IPR036420">
    <property type="entry name" value="BRCT_dom_sf"/>
</dbReference>
<keyword evidence="1" id="KW-0479">Metal-binding</keyword>
<dbReference type="GO" id="GO:0085020">
    <property type="term" value="P:protein K6-linked ubiquitination"/>
    <property type="evidence" value="ECO:0007669"/>
    <property type="project" value="TreeGrafter"/>
</dbReference>
<dbReference type="InterPro" id="IPR017907">
    <property type="entry name" value="Znf_RING_CS"/>
</dbReference>
<dbReference type="CDD" id="cd16496">
    <property type="entry name" value="RING-HC_BARD1"/>
    <property type="match status" value="1"/>
</dbReference>
<dbReference type="CDD" id="cd17720">
    <property type="entry name" value="BRCT_Bard1_rpt2"/>
    <property type="match status" value="1"/>
</dbReference>
<proteinExistence type="predicted"/>
<evidence type="ECO:0000256" key="4">
    <source>
        <dbReference type="ARBA" id="ARBA00022833"/>
    </source>
</evidence>
<dbReference type="Gene3D" id="3.30.40.10">
    <property type="entry name" value="Zinc/RING finger domain, C3HC4 (zinc finger)"/>
    <property type="match status" value="1"/>
</dbReference>
<name>A0A8B7TII9_CASCN</name>
<organism evidence="10">
    <name type="scientific">Castor canadensis</name>
    <name type="common">American beaver</name>
    <dbReference type="NCBI Taxonomy" id="51338"/>
    <lineage>
        <taxon>Eukaryota</taxon>
        <taxon>Metazoa</taxon>
        <taxon>Chordata</taxon>
        <taxon>Craniata</taxon>
        <taxon>Vertebrata</taxon>
        <taxon>Euteleostomi</taxon>
        <taxon>Mammalia</taxon>
        <taxon>Eutheria</taxon>
        <taxon>Euarchontoglires</taxon>
        <taxon>Glires</taxon>
        <taxon>Rodentia</taxon>
        <taxon>Castorimorpha</taxon>
        <taxon>Castoridae</taxon>
        <taxon>Castor</taxon>
    </lineage>
</organism>
<evidence type="ECO:0000256" key="1">
    <source>
        <dbReference type="ARBA" id="ARBA00022723"/>
    </source>
</evidence>
<dbReference type="PANTHER" id="PTHR24171">
    <property type="entry name" value="ANKYRIN REPEAT DOMAIN-CONTAINING PROTEIN 39-RELATED"/>
    <property type="match status" value="1"/>
</dbReference>
<keyword evidence="3 6" id="KW-0863">Zinc-finger</keyword>
<dbReference type="PROSITE" id="PS50172">
    <property type="entry name" value="BRCT"/>
    <property type="match status" value="1"/>
</dbReference>
<feature type="domain" description="RING-type" evidence="8">
    <location>
        <begin position="45"/>
        <end position="81"/>
    </location>
</feature>
<evidence type="ECO:0000256" key="7">
    <source>
        <dbReference type="SAM" id="MobiDB-lite"/>
    </source>
</evidence>
<evidence type="ECO:0000256" key="6">
    <source>
        <dbReference type="PROSITE-ProRule" id="PRU00175"/>
    </source>
</evidence>
<keyword evidence="2" id="KW-0677">Repeat</keyword>
<dbReference type="CTD" id="580"/>
<dbReference type="GO" id="GO:0004842">
    <property type="term" value="F:ubiquitin-protein transferase activity"/>
    <property type="evidence" value="ECO:0007669"/>
    <property type="project" value="TreeGrafter"/>
</dbReference>
<dbReference type="InterPro" id="IPR039503">
    <property type="entry name" value="BARD1_Znf-RING"/>
</dbReference>
<dbReference type="GO" id="GO:0070531">
    <property type="term" value="C:BRCA1-A complex"/>
    <property type="evidence" value="ECO:0007669"/>
    <property type="project" value="TreeGrafter"/>
</dbReference>
<reference evidence="10" key="1">
    <citation type="submission" date="2025-08" db="UniProtKB">
        <authorList>
            <consortium name="RefSeq"/>
        </authorList>
    </citation>
    <scope>IDENTIFICATION</scope>
    <source>
        <tissue evidence="10">Leukocyte</tissue>
    </source>
</reference>
<feature type="region of interest" description="Disordered" evidence="7">
    <location>
        <begin position="1"/>
        <end position="25"/>
    </location>
</feature>
<dbReference type="InterPro" id="IPR001357">
    <property type="entry name" value="BRCT_dom"/>
</dbReference>
<evidence type="ECO:0000256" key="5">
    <source>
        <dbReference type="ARBA" id="ARBA00023043"/>
    </source>
</evidence>
<dbReference type="PROSITE" id="PS00518">
    <property type="entry name" value="ZF_RING_1"/>
    <property type="match status" value="1"/>
</dbReference>
<evidence type="ECO:0000256" key="3">
    <source>
        <dbReference type="ARBA" id="ARBA00022771"/>
    </source>
</evidence>
<dbReference type="PROSITE" id="PS50089">
    <property type="entry name" value="ZF_RING_2"/>
    <property type="match status" value="1"/>
</dbReference>
<keyword evidence="5" id="KW-0040">ANK repeat</keyword>
<gene>
    <name evidence="10" type="primary">Bard1</name>
</gene>
<sequence>MPGSRRPRVRSGNEPRPAPAMESAGGGAWAHCRAALARLEKLLRCSRCNNILREPVCLGGCEHIFCSDCVSDCIGTECPVCYTPAWILDVKMNRQLDSMIQLCSKLRNLLHDNKLSGVKACLQRKICVEEEKYEIPDSPYRSRLNREQLLPKLFDGCYFYFGGTFIHHPKDNLMKLVIAAGGQILNRKPKPDSDVTQTINTVAYHAKPESDQRFCTQYIIYEDLSNYRPERVRQGKVWMAPSSWLISCVMSFELLPLES</sequence>
<keyword evidence="4" id="KW-0862">Zinc</keyword>
<dbReference type="PANTHER" id="PTHR24171:SF8">
    <property type="entry name" value="BRCA1-ASSOCIATED RING DOMAIN PROTEIN 1"/>
    <property type="match status" value="1"/>
</dbReference>
<dbReference type="Pfam" id="PF14835">
    <property type="entry name" value="zf-RING_6"/>
    <property type="match status" value="1"/>
</dbReference>
<evidence type="ECO:0000259" key="9">
    <source>
        <dbReference type="PROSITE" id="PS50172"/>
    </source>
</evidence>
<protein>
    <submittedName>
        <fullName evidence="10">BRCA1-associated RING domain protein 1 isoform X3</fullName>
    </submittedName>
</protein>
<evidence type="ECO:0000259" key="8">
    <source>
        <dbReference type="PROSITE" id="PS50089"/>
    </source>
</evidence>
<dbReference type="FunFam" id="3.40.50.10190:FF:000013">
    <property type="entry name" value="BRCA1 associated RING domain 1"/>
    <property type="match status" value="1"/>
</dbReference>
<dbReference type="InterPro" id="IPR013083">
    <property type="entry name" value="Znf_RING/FYVE/PHD"/>
</dbReference>
<dbReference type="GO" id="GO:0031436">
    <property type="term" value="C:BRCA1-BARD1 complex"/>
    <property type="evidence" value="ECO:0007669"/>
    <property type="project" value="TreeGrafter"/>
</dbReference>
<dbReference type="SMART" id="SM00292">
    <property type="entry name" value="BRCT"/>
    <property type="match status" value="1"/>
</dbReference>
<evidence type="ECO:0000313" key="10">
    <source>
        <dbReference type="RefSeq" id="XP_020007368.1"/>
    </source>
</evidence>
<dbReference type="GO" id="GO:0008270">
    <property type="term" value="F:zinc ion binding"/>
    <property type="evidence" value="ECO:0007669"/>
    <property type="project" value="UniProtKB-KW"/>
</dbReference>
<feature type="domain" description="BRCT" evidence="9">
    <location>
        <begin position="149"/>
        <end position="259"/>
    </location>
</feature>
<dbReference type="SUPFAM" id="SSF57850">
    <property type="entry name" value="RING/U-box"/>
    <property type="match status" value="1"/>
</dbReference>